<feature type="transmembrane region" description="Helical" evidence="1">
    <location>
        <begin position="67"/>
        <end position="87"/>
    </location>
</feature>
<dbReference type="STRING" id="1903181.BTN85_0476"/>
<keyword evidence="3" id="KW-1185">Reference proteome</keyword>
<evidence type="ECO:0000313" key="3">
    <source>
        <dbReference type="Proteomes" id="UP000185744"/>
    </source>
</evidence>
<feature type="transmembrane region" description="Helical" evidence="1">
    <location>
        <begin position="132"/>
        <end position="153"/>
    </location>
</feature>
<sequence>MEEKSENKEYSLVDILFGVAGPRGDSTFDKILGILCVHRLLWFPWGLMSASVGLFLFMIYSPHKLEVWKIFIGLFAAGLLTRVISLADMLYDWWIGEDERLGPPNSTLPLVTGLLSPWTIIFFMVTETVFCLSVAYFLFNIETLIVAVILLIWGVTYSASPPLNSLTELQRRIYRSLSGLMAFGGVAMVAPDAILSTKSLFIALTVVIGCLSYHDKDSRRFEPLNPSQTIKFTGLMTLIEYITLFGLWYIFGLNFVFLGIYLILNIPKVTKILDSLEDPRKHETHIKLTHYGVITYTLMLLIINVTAIFHIFF</sequence>
<dbReference type="InterPro" id="IPR044878">
    <property type="entry name" value="UbiA_sf"/>
</dbReference>
<feature type="transmembrane region" description="Helical" evidence="1">
    <location>
        <begin position="42"/>
        <end position="60"/>
    </location>
</feature>
<comment type="caution">
    <text evidence="2">The sequence shown here is derived from an EMBL/GenBank/DDBJ whole genome shotgun (WGS) entry which is preliminary data.</text>
</comment>
<dbReference type="EMBL" id="MSDW01000001">
    <property type="protein sequence ID" value="OKY77998.1"/>
    <property type="molecule type" value="Genomic_DNA"/>
</dbReference>
<accession>A0A1Q6DUI1</accession>
<protein>
    <submittedName>
        <fullName evidence="2">Uncharacterized protein</fullName>
    </submittedName>
</protein>
<dbReference type="Proteomes" id="UP000185744">
    <property type="component" value="Unassembled WGS sequence"/>
</dbReference>
<feature type="transmembrane region" description="Helical" evidence="1">
    <location>
        <begin position="241"/>
        <end position="267"/>
    </location>
</feature>
<dbReference type="Gene3D" id="1.10.357.140">
    <property type="entry name" value="UbiA prenyltransferase"/>
    <property type="match status" value="1"/>
</dbReference>
<name>A0A1Q6DUI1_METT1</name>
<evidence type="ECO:0000313" key="2">
    <source>
        <dbReference type="EMBL" id="OKY77998.1"/>
    </source>
</evidence>
<dbReference type="InParanoid" id="A0A1Q6DUI1"/>
<keyword evidence="1" id="KW-0812">Transmembrane</keyword>
<dbReference type="AlphaFoldDB" id="A0A1Q6DUI1"/>
<feature type="transmembrane region" description="Helical" evidence="1">
    <location>
        <begin position="197"/>
        <end position="214"/>
    </location>
</feature>
<feature type="transmembrane region" description="Helical" evidence="1">
    <location>
        <begin position="288"/>
        <end position="312"/>
    </location>
</feature>
<keyword evidence="1" id="KW-0472">Membrane</keyword>
<evidence type="ECO:0000256" key="1">
    <source>
        <dbReference type="SAM" id="Phobius"/>
    </source>
</evidence>
<organism evidence="2 3">
    <name type="scientific">Methanohalarchaeum thermophilum</name>
    <dbReference type="NCBI Taxonomy" id="1903181"/>
    <lineage>
        <taxon>Archaea</taxon>
        <taxon>Methanobacteriati</taxon>
        <taxon>Methanobacteriota</taxon>
        <taxon>Methanonatronarchaeia</taxon>
        <taxon>Methanonatronarchaeales</taxon>
        <taxon>Methanonatronarchaeaceae</taxon>
        <taxon>Candidatus Methanohalarchaeum</taxon>
    </lineage>
</organism>
<reference evidence="2" key="1">
    <citation type="submission" date="2016-12" db="EMBL/GenBank/DDBJ databases">
        <title>Discovery of methanogenic haloarchaea.</title>
        <authorList>
            <person name="Sorokin D.Y."/>
            <person name="Makarova K.S."/>
            <person name="Abbas B."/>
            <person name="Ferrer M."/>
            <person name="Golyshin P.N."/>
        </authorList>
    </citation>
    <scope>NUCLEOTIDE SEQUENCE [LARGE SCALE GENOMIC DNA]</scope>
    <source>
        <strain evidence="2">HMET1</strain>
    </source>
</reference>
<gene>
    <name evidence="2" type="ORF">BTN85_0476</name>
</gene>
<keyword evidence="1" id="KW-1133">Transmembrane helix</keyword>
<feature type="transmembrane region" description="Helical" evidence="1">
    <location>
        <begin position="107"/>
        <end position="125"/>
    </location>
</feature>
<proteinExistence type="predicted"/>